<keyword evidence="6" id="KW-1185">Reference proteome</keyword>
<dbReference type="AlphaFoldDB" id="A0A1J1H2P1"/>
<gene>
    <name evidence="5" type="primary">P28</name>
    <name evidence="5" type="ORF">PRELSG_0614600</name>
</gene>
<dbReference type="VEuPathDB" id="PlasmoDB:PRELSG_0614600"/>
<feature type="region of interest" description="Disordered" evidence="1">
    <location>
        <begin position="181"/>
        <end position="205"/>
    </location>
</feature>
<evidence type="ECO:0000256" key="1">
    <source>
        <dbReference type="SAM" id="MobiDB-lite"/>
    </source>
</evidence>
<dbReference type="RefSeq" id="XP_028532179.1">
    <property type="nucleotide sequence ID" value="XM_028675607.1"/>
</dbReference>
<protein>
    <submittedName>
        <fullName evidence="5">28 kDa ookinete surface protein, putative</fullName>
    </submittedName>
</protein>
<evidence type="ECO:0000313" key="5">
    <source>
        <dbReference type="EMBL" id="CRG99171.1"/>
    </source>
</evidence>
<feature type="signal peptide" evidence="3">
    <location>
        <begin position="1"/>
        <end position="24"/>
    </location>
</feature>
<dbReference type="InterPro" id="IPR010423">
    <property type="entry name" value="Pvs25/Psv28_EGF"/>
</dbReference>
<sequence length="232" mass="25200">MKFSYSFLFFLFIIISVILTEVGCSYWNCINGYEIQMSNHKECKCNNGYVNLDEDMCSPIFKCDHLDSTHRPCDNYSVCTESPVRNGQSKLTCQCSIGYIKQGDSCVPAVCKNIDCVNGKCIENPDNPDRPMCSCNIGKDVNPEDNGACTKDGTTECTLYCQIGDICKQEGPFYTCTIDESGSSSSGGGGGGGDGDGADGNDKDSSSGSFNRNLSVFNTLSIIFLIALFYII</sequence>
<keyword evidence="2" id="KW-0472">Membrane</keyword>
<reference evidence="5 6" key="1">
    <citation type="submission" date="2015-04" db="EMBL/GenBank/DDBJ databases">
        <authorList>
            <consortium name="Pathogen Informatics"/>
        </authorList>
    </citation>
    <scope>NUCLEOTIDE SEQUENCE [LARGE SCALE GENOMIC DNA]</scope>
    <source>
        <strain evidence="5 6">SGS1</strain>
    </source>
</reference>
<feature type="domain" description="Ookinete surface antigen EGF" evidence="4">
    <location>
        <begin position="26"/>
        <end position="57"/>
    </location>
</feature>
<feature type="chain" id="PRO_5012475671" evidence="3">
    <location>
        <begin position="25"/>
        <end position="232"/>
    </location>
</feature>
<dbReference type="GO" id="GO:0009986">
    <property type="term" value="C:cell surface"/>
    <property type="evidence" value="ECO:0007669"/>
    <property type="project" value="InterPro"/>
</dbReference>
<organism evidence="5 6">
    <name type="scientific">Plasmodium relictum</name>
    <dbReference type="NCBI Taxonomy" id="85471"/>
    <lineage>
        <taxon>Eukaryota</taxon>
        <taxon>Sar</taxon>
        <taxon>Alveolata</taxon>
        <taxon>Apicomplexa</taxon>
        <taxon>Aconoidasida</taxon>
        <taxon>Haemosporida</taxon>
        <taxon>Plasmodiidae</taxon>
        <taxon>Plasmodium</taxon>
        <taxon>Plasmodium (Haemamoeba)</taxon>
    </lineage>
</organism>
<dbReference type="Gene3D" id="2.90.20.10">
    <property type="entry name" value="Plasmodium vivax P25 domain"/>
    <property type="match status" value="1"/>
</dbReference>
<dbReference type="OrthoDB" id="10045365at2759"/>
<feature type="domain" description="Ookinete surface antigen EGF" evidence="4">
    <location>
        <begin position="110"/>
        <end position="150"/>
    </location>
</feature>
<keyword evidence="3" id="KW-0732">Signal</keyword>
<accession>A0A1J1H2P1</accession>
<proteinExistence type="predicted"/>
<evidence type="ECO:0000256" key="2">
    <source>
        <dbReference type="SAM" id="Phobius"/>
    </source>
</evidence>
<dbReference type="GO" id="GO:0016020">
    <property type="term" value="C:membrane"/>
    <property type="evidence" value="ECO:0007669"/>
    <property type="project" value="InterPro"/>
</dbReference>
<keyword evidence="2" id="KW-0812">Transmembrane</keyword>
<keyword evidence="2" id="KW-1133">Transmembrane helix</keyword>
<dbReference type="KEGG" id="prel:PRELSG_0614600"/>
<feature type="compositionally biased region" description="Gly residues" evidence="1">
    <location>
        <begin position="185"/>
        <end position="195"/>
    </location>
</feature>
<evidence type="ECO:0000256" key="3">
    <source>
        <dbReference type="SAM" id="SignalP"/>
    </source>
</evidence>
<name>A0A1J1H2P1_PLARL</name>
<dbReference type="EMBL" id="LN835301">
    <property type="protein sequence ID" value="CRG99171.1"/>
    <property type="molecule type" value="Genomic_DNA"/>
</dbReference>
<dbReference type="Pfam" id="PF06247">
    <property type="entry name" value="Plasmod_Pvs28"/>
    <property type="match status" value="2"/>
</dbReference>
<evidence type="ECO:0000313" key="6">
    <source>
        <dbReference type="Proteomes" id="UP000220158"/>
    </source>
</evidence>
<feature type="transmembrane region" description="Helical" evidence="2">
    <location>
        <begin position="214"/>
        <end position="231"/>
    </location>
</feature>
<dbReference type="Proteomes" id="UP000220158">
    <property type="component" value="Chromosome 6"/>
</dbReference>
<evidence type="ECO:0000259" key="4">
    <source>
        <dbReference type="Pfam" id="PF06247"/>
    </source>
</evidence>
<dbReference type="GeneID" id="39735272"/>